<accession>A0A6J4KKB0</accession>
<proteinExistence type="predicted"/>
<organism evidence="2">
    <name type="scientific">uncultured Lysobacter sp</name>
    <dbReference type="NCBI Taxonomy" id="271060"/>
    <lineage>
        <taxon>Bacteria</taxon>
        <taxon>Pseudomonadati</taxon>
        <taxon>Pseudomonadota</taxon>
        <taxon>Gammaproteobacteria</taxon>
        <taxon>Lysobacterales</taxon>
        <taxon>Lysobacteraceae</taxon>
        <taxon>Lysobacter</taxon>
        <taxon>environmental samples</taxon>
    </lineage>
</organism>
<feature type="region of interest" description="Disordered" evidence="1">
    <location>
        <begin position="1"/>
        <end position="34"/>
    </location>
</feature>
<dbReference type="AlphaFoldDB" id="A0A6J4KKB0"/>
<gene>
    <name evidence="2" type="ORF">AVDCRST_MAG71-430</name>
</gene>
<dbReference type="EMBL" id="CADCUA010000128">
    <property type="protein sequence ID" value="CAA9306768.1"/>
    <property type="molecule type" value="Genomic_DNA"/>
</dbReference>
<reference evidence="2" key="1">
    <citation type="submission" date="2020-02" db="EMBL/GenBank/DDBJ databases">
        <authorList>
            <person name="Meier V. D."/>
        </authorList>
    </citation>
    <scope>NUCLEOTIDE SEQUENCE</scope>
    <source>
        <strain evidence="2">AVDCRST_MAG71</strain>
    </source>
</reference>
<evidence type="ECO:0000313" key="2">
    <source>
        <dbReference type="EMBL" id="CAA9306768.1"/>
    </source>
</evidence>
<name>A0A6J4KKB0_9GAMM</name>
<protein>
    <submittedName>
        <fullName evidence="2">Transcriptional regulatory protein RtcR</fullName>
    </submittedName>
</protein>
<feature type="compositionally biased region" description="Low complexity" evidence="1">
    <location>
        <begin position="10"/>
        <end position="24"/>
    </location>
</feature>
<sequence>MQCDGRSRRSTPPSARPSVRSRPGPKNPSARSAGFTVPFVGASALEGRRRLPDATAIDPFDRVQLESVVQVCRRSKSLSAAGRELFAASRAQRSSTNDADRLRKYLARFGLDWAALRAAAAD</sequence>
<evidence type="ECO:0000256" key="1">
    <source>
        <dbReference type="SAM" id="MobiDB-lite"/>
    </source>
</evidence>